<evidence type="ECO:0000313" key="4">
    <source>
        <dbReference type="Proteomes" id="UP000005666"/>
    </source>
</evidence>
<dbReference type="PROSITE" id="PS50934">
    <property type="entry name" value="SWIRM"/>
    <property type="match status" value="1"/>
</dbReference>
<feature type="compositionally biased region" description="Basic residues" evidence="1">
    <location>
        <begin position="199"/>
        <end position="211"/>
    </location>
</feature>
<dbReference type="KEGG" id="tpf:TPHA_0N00430"/>
<dbReference type="InterPro" id="IPR009057">
    <property type="entry name" value="Homeodomain-like_sf"/>
</dbReference>
<evidence type="ECO:0000313" key="3">
    <source>
        <dbReference type="EMBL" id="CCE65823.1"/>
    </source>
</evidence>
<dbReference type="HOGENOM" id="CLU_042442_0_0_1"/>
<dbReference type="GeneID" id="11532115"/>
<dbReference type="Gene3D" id="1.10.10.10">
    <property type="entry name" value="Winged helix-like DNA-binding domain superfamily/Winged helix DNA-binding domain"/>
    <property type="match status" value="1"/>
</dbReference>
<evidence type="ECO:0000256" key="1">
    <source>
        <dbReference type="SAM" id="MobiDB-lite"/>
    </source>
</evidence>
<dbReference type="Pfam" id="PF04433">
    <property type="entry name" value="SWIRM"/>
    <property type="match status" value="1"/>
</dbReference>
<dbReference type="GO" id="GO:0006338">
    <property type="term" value="P:chromatin remodeling"/>
    <property type="evidence" value="ECO:0007669"/>
    <property type="project" value="TreeGrafter"/>
</dbReference>
<feature type="compositionally biased region" description="Basic and acidic residues" evidence="1">
    <location>
        <begin position="189"/>
        <end position="198"/>
    </location>
</feature>
<organism evidence="3 4">
    <name type="scientific">Tetrapisispora phaffii (strain ATCC 24235 / CBS 4417 / NBRC 1672 / NRRL Y-8282 / UCD 70-5)</name>
    <name type="common">Yeast</name>
    <name type="synonym">Fabospora phaffii</name>
    <dbReference type="NCBI Taxonomy" id="1071381"/>
    <lineage>
        <taxon>Eukaryota</taxon>
        <taxon>Fungi</taxon>
        <taxon>Dikarya</taxon>
        <taxon>Ascomycota</taxon>
        <taxon>Saccharomycotina</taxon>
        <taxon>Saccharomycetes</taxon>
        <taxon>Saccharomycetales</taxon>
        <taxon>Saccharomycetaceae</taxon>
        <taxon>Tetrapisispora</taxon>
    </lineage>
</organism>
<dbReference type="eggNOG" id="ENOG502R6VN">
    <property type="taxonomic scope" value="Eukaryota"/>
</dbReference>
<evidence type="ECO:0000259" key="2">
    <source>
        <dbReference type="PROSITE" id="PS50934"/>
    </source>
</evidence>
<dbReference type="OrthoDB" id="5598695at2759"/>
<dbReference type="GO" id="GO:0003682">
    <property type="term" value="F:chromatin binding"/>
    <property type="evidence" value="ECO:0007669"/>
    <property type="project" value="TreeGrafter"/>
</dbReference>
<dbReference type="FunFam" id="1.10.10.10:FF:000087">
    <property type="entry name" value="Transcriptional adapter 2"/>
    <property type="match status" value="1"/>
</dbReference>
<gene>
    <name evidence="3" type="primary">TPHA0N00430</name>
    <name evidence="3" type="ordered locus">TPHA_0N00430</name>
</gene>
<reference evidence="3 4" key="1">
    <citation type="journal article" date="2011" name="Proc. Natl. Acad. Sci. U.S.A.">
        <title>Evolutionary erosion of yeast sex chromosomes by mating-type switching accidents.</title>
        <authorList>
            <person name="Gordon J.L."/>
            <person name="Armisen D."/>
            <person name="Proux-Wera E."/>
            <person name="Oheigeartaigh S.S."/>
            <person name="Byrne K.P."/>
            <person name="Wolfe K.H."/>
        </authorList>
    </citation>
    <scope>NUCLEOTIDE SEQUENCE [LARGE SCALE GENOMIC DNA]</scope>
    <source>
        <strain evidence="4">ATCC 24235 / CBS 4417 / NBRC 1672 / NRRL Y-8282 / UCD 70-5</strain>
    </source>
</reference>
<dbReference type="AlphaFoldDB" id="G8C0Z5"/>
<protein>
    <recommendedName>
        <fullName evidence="2">SWIRM domain-containing protein</fullName>
    </recommendedName>
</protein>
<dbReference type="EMBL" id="HE612869">
    <property type="protein sequence ID" value="CCE65823.1"/>
    <property type="molecule type" value="Genomic_DNA"/>
</dbReference>
<dbReference type="Proteomes" id="UP000005666">
    <property type="component" value="Chromosome 14"/>
</dbReference>
<dbReference type="InterPro" id="IPR036388">
    <property type="entry name" value="WH-like_DNA-bd_sf"/>
</dbReference>
<dbReference type="STRING" id="1071381.G8C0Z5"/>
<feature type="compositionally biased region" description="Polar residues" evidence="1">
    <location>
        <begin position="148"/>
        <end position="164"/>
    </location>
</feature>
<dbReference type="GO" id="GO:0006357">
    <property type="term" value="P:regulation of transcription by RNA polymerase II"/>
    <property type="evidence" value="ECO:0007669"/>
    <property type="project" value="TreeGrafter"/>
</dbReference>
<dbReference type="PANTHER" id="PTHR12374">
    <property type="entry name" value="TRANSCRIPTIONAL ADAPTOR 2 ADA2 -RELATED"/>
    <property type="match status" value="1"/>
</dbReference>
<dbReference type="GO" id="GO:0003713">
    <property type="term" value="F:transcription coactivator activity"/>
    <property type="evidence" value="ECO:0007669"/>
    <property type="project" value="TreeGrafter"/>
</dbReference>
<dbReference type="PANTHER" id="PTHR12374:SF21">
    <property type="entry name" value="SWIRM DOMAIN-CONTAINING PROTEIN FUN19-RELATED"/>
    <property type="match status" value="1"/>
</dbReference>
<feature type="domain" description="SWIRM" evidence="2">
    <location>
        <begin position="261"/>
        <end position="358"/>
    </location>
</feature>
<accession>G8C0Z5</accession>
<sequence length="358" mass="40792">MVYQSPRAETSQLSSILSEDNDQGLKLLQQLHHKCQNATSSVIGPNLMQDNSNTQEFEEKLIPSPPMSPVSLPLVVSKTQLKAAIQPGKKNFGIVVGPVWKEFQSHRTYNKISMLFLRQYKSFSQKKTNTSSYNSYSYSYKRQQTIRRQTSILGSAPDSDSNGYRTRGNSRKTYSRSGSDDIESSTLSVRKEFTEAKIRKSSPSRSGRKLTGKVSASSMHSPLSSLKALKNNTQYIPNVTWKKLEDYSPPLSSLPDNDYCLRIEWKGSSMNLDSDPLRDYLHPAEIVLAQILRLPCDLYLDSKRRLFLEKVYRAKEGLSFRRTDAQKACKIDVNKASRLYAAFEKIGWLDDSYFEEYI</sequence>
<feature type="region of interest" description="Disordered" evidence="1">
    <location>
        <begin position="148"/>
        <end position="218"/>
    </location>
</feature>
<name>G8C0Z5_TETPH</name>
<proteinExistence type="predicted"/>
<dbReference type="SUPFAM" id="SSF46689">
    <property type="entry name" value="Homeodomain-like"/>
    <property type="match status" value="1"/>
</dbReference>
<dbReference type="InterPro" id="IPR007526">
    <property type="entry name" value="SWIRM"/>
</dbReference>
<dbReference type="RefSeq" id="XP_003688257.1">
    <property type="nucleotide sequence ID" value="XM_003688209.1"/>
</dbReference>
<dbReference type="GO" id="GO:0070210">
    <property type="term" value="C:Rpd3L-Expanded complex"/>
    <property type="evidence" value="ECO:0007669"/>
    <property type="project" value="TreeGrafter"/>
</dbReference>
<keyword evidence="4" id="KW-1185">Reference proteome</keyword>
<dbReference type="OMA" id="IPSMSWE"/>